<reference evidence="11" key="1">
    <citation type="journal article" date="2010" name="Nature">
        <title>The Amphimedon queenslandica genome and the evolution of animal complexity.</title>
        <authorList>
            <person name="Srivastava M."/>
            <person name="Simakov O."/>
            <person name="Chapman J."/>
            <person name="Fahey B."/>
            <person name="Gauthier M.E."/>
            <person name="Mitros T."/>
            <person name="Richards G.S."/>
            <person name="Conaco C."/>
            <person name="Dacre M."/>
            <person name="Hellsten U."/>
            <person name="Larroux C."/>
            <person name="Putnam N.H."/>
            <person name="Stanke M."/>
            <person name="Adamska M."/>
            <person name="Darling A."/>
            <person name="Degnan S.M."/>
            <person name="Oakley T.H."/>
            <person name="Plachetzki D.C."/>
            <person name="Zhai Y."/>
            <person name="Adamski M."/>
            <person name="Calcino A."/>
            <person name="Cummins S.F."/>
            <person name="Goodstein D.M."/>
            <person name="Harris C."/>
            <person name="Jackson D.J."/>
            <person name="Leys S.P."/>
            <person name="Shu S."/>
            <person name="Woodcroft B.J."/>
            <person name="Vervoort M."/>
            <person name="Kosik K.S."/>
            <person name="Manning G."/>
            <person name="Degnan B.M."/>
            <person name="Rokhsar D.S."/>
        </authorList>
    </citation>
    <scope>NUCLEOTIDE SEQUENCE [LARGE SCALE GENOMIC DNA]</scope>
</reference>
<dbReference type="PANTHER" id="PTHR24139:SF34">
    <property type="entry name" value="85_88 KDA CALCIUM-INDEPENDENT PHOSPHOLIPASE A2"/>
    <property type="match status" value="1"/>
</dbReference>
<dbReference type="GO" id="GO:0005739">
    <property type="term" value="C:mitochondrion"/>
    <property type="evidence" value="ECO:0007669"/>
    <property type="project" value="TreeGrafter"/>
</dbReference>
<feature type="repeat" description="ANK" evidence="7">
    <location>
        <begin position="100"/>
        <end position="132"/>
    </location>
</feature>
<evidence type="ECO:0000313" key="11">
    <source>
        <dbReference type="Proteomes" id="UP000007879"/>
    </source>
</evidence>
<dbReference type="EnsemblMetazoa" id="XM_011406850.2">
    <property type="protein sequence ID" value="XP_011405152.1"/>
    <property type="gene ID" value="LOC105313421"/>
</dbReference>
<keyword evidence="2" id="KW-0677">Repeat</keyword>
<dbReference type="InterPro" id="IPR036770">
    <property type="entry name" value="Ankyrin_rpt-contain_sf"/>
</dbReference>
<evidence type="ECO:0000256" key="8">
    <source>
        <dbReference type="PROSITE-ProRule" id="PRU01161"/>
    </source>
</evidence>
<dbReference type="Pfam" id="PF12796">
    <property type="entry name" value="Ank_2"/>
    <property type="match status" value="1"/>
</dbReference>
<gene>
    <name evidence="10" type="primary">105313421</name>
</gene>
<feature type="short sequence motif" description="GXSXG" evidence="8">
    <location>
        <begin position="259"/>
        <end position="263"/>
    </location>
</feature>
<feature type="domain" description="PNPLA" evidence="9">
    <location>
        <begin position="217"/>
        <end position="398"/>
    </location>
</feature>
<dbReference type="OrthoDB" id="10021675at2759"/>
<evidence type="ECO:0000256" key="1">
    <source>
        <dbReference type="ARBA" id="ARBA00013278"/>
    </source>
</evidence>
<reference evidence="10" key="2">
    <citation type="submission" date="2017-05" db="UniProtKB">
        <authorList>
            <consortium name="EnsemblMetazoa"/>
        </authorList>
    </citation>
    <scope>IDENTIFICATION</scope>
</reference>
<dbReference type="EC" id="3.1.1.4" evidence="1"/>
<dbReference type="KEGG" id="aqu:105313421"/>
<dbReference type="SMART" id="SM00248">
    <property type="entry name" value="ANK"/>
    <property type="match status" value="2"/>
</dbReference>
<dbReference type="GO" id="GO:0047499">
    <property type="term" value="F:calcium-independent phospholipase A2 activity"/>
    <property type="evidence" value="ECO:0007669"/>
    <property type="project" value="InterPro"/>
</dbReference>
<evidence type="ECO:0000256" key="7">
    <source>
        <dbReference type="PROSITE-ProRule" id="PRU00023"/>
    </source>
</evidence>
<dbReference type="EnsemblMetazoa" id="Aqu2.1.26917_001">
    <property type="protein sequence ID" value="Aqu2.1.26917_001"/>
    <property type="gene ID" value="Aqu2.1.26917"/>
</dbReference>
<evidence type="ECO:0000256" key="2">
    <source>
        <dbReference type="ARBA" id="ARBA00022737"/>
    </source>
</evidence>
<evidence type="ECO:0000313" key="10">
    <source>
        <dbReference type="EnsemblMetazoa" id="Aqu2.1.26917_001"/>
    </source>
</evidence>
<feature type="short sequence motif" description="DGA/G" evidence="8">
    <location>
        <begin position="385"/>
        <end position="387"/>
    </location>
</feature>
<dbReference type="Proteomes" id="UP000007879">
    <property type="component" value="Unassembled WGS sequence"/>
</dbReference>
<dbReference type="SUPFAM" id="SSF52151">
    <property type="entry name" value="FabD/lysophospholipase-like"/>
    <property type="match status" value="1"/>
</dbReference>
<comment type="caution">
    <text evidence="8">Lacks conserved residue(s) required for the propagation of feature annotation.</text>
</comment>
<dbReference type="GO" id="GO:0016042">
    <property type="term" value="P:lipid catabolic process"/>
    <property type="evidence" value="ECO:0007669"/>
    <property type="project" value="UniProtKB-UniRule"/>
</dbReference>
<dbReference type="OMA" id="MENIACL"/>
<sequence length="536" mass="58718">MATFTKCSVRFDWKVDDDEVSEQLWEIFVSRGCRVERTTPTPPVGSKPRLLRRLTSSVLYDYFDEDGKSPLIKAAELNYLKTAFSLLLFGSSPDSQDQTTGDTPLHIATCTGNVVLVKGLLACNADPLITNKLGKTPIDVAREMSSELSLTPSFMDAVAHVFSLASSSERTASGPELAQIEKALTKAVELQAKSHEYFAEHPDVPPKNSGSSGAFLLSVDGGGVRAFNVTNALINIEERIMQLDPKAKNLYHYFDYVAGTSSGGIAACALPYLKVDGYSGRAIVHRGAVNVFGGPFPERGERMDRFLQDIFTKERVMADLDIDCRVIVTSALGNVSPYKLHLLTSYGEPRDGLAGPTERKVWESCRVSTAAPTYFPLLDDLKLLDGGLICNNPTVDSMAEIIQQVKKEGMCVDFGCVVSIGTGATKPQEIGDVEIFLPNPSSIFKNVTKNLQALGNLTQHFLNEVMQSDGQEIIRAQSFCDAFGCPYFRLTPPLAEDVPLDCSDPAKLIEMLYNTQMYYLDNPQMIDDVAKTLLSK</sequence>
<dbReference type="InterPro" id="IPR047148">
    <property type="entry name" value="PLPL9"/>
</dbReference>
<comment type="catalytic activity">
    <reaction evidence="6">
        <text>a 1,2-diacyl-sn-glycero-3-phosphocholine + H2O = a 1-acyl-sn-glycero-3-phosphocholine + a fatty acid + H(+)</text>
        <dbReference type="Rhea" id="RHEA:15801"/>
        <dbReference type="ChEBI" id="CHEBI:15377"/>
        <dbReference type="ChEBI" id="CHEBI:15378"/>
        <dbReference type="ChEBI" id="CHEBI:28868"/>
        <dbReference type="ChEBI" id="CHEBI:57643"/>
        <dbReference type="ChEBI" id="CHEBI:58168"/>
        <dbReference type="EC" id="3.1.1.4"/>
    </reaction>
    <physiologicalReaction direction="left-to-right" evidence="6">
        <dbReference type="Rhea" id="RHEA:15802"/>
    </physiologicalReaction>
</comment>
<keyword evidence="11" id="KW-1185">Reference proteome</keyword>
<proteinExistence type="predicted"/>
<dbReference type="eggNOG" id="KOG0513">
    <property type="taxonomic scope" value="Eukaryota"/>
</dbReference>
<evidence type="ECO:0000256" key="5">
    <source>
        <dbReference type="ARBA" id="ARBA00023098"/>
    </source>
</evidence>
<evidence type="ECO:0000259" key="9">
    <source>
        <dbReference type="PROSITE" id="PS51635"/>
    </source>
</evidence>
<dbReference type="PROSITE" id="PS51635">
    <property type="entry name" value="PNPLA"/>
    <property type="match status" value="1"/>
</dbReference>
<evidence type="ECO:0000256" key="3">
    <source>
        <dbReference type="ARBA" id="ARBA00022801"/>
    </source>
</evidence>
<dbReference type="GO" id="GO:2000304">
    <property type="term" value="P:positive regulation of ceramide biosynthetic process"/>
    <property type="evidence" value="ECO:0007669"/>
    <property type="project" value="TreeGrafter"/>
</dbReference>
<evidence type="ECO:0000256" key="6">
    <source>
        <dbReference type="ARBA" id="ARBA00023422"/>
    </source>
</evidence>
<name>A0A1X7UGL2_AMPQE</name>
<dbReference type="AlphaFoldDB" id="A0A1X7UGL2"/>
<dbReference type="InterPro" id="IPR016035">
    <property type="entry name" value="Acyl_Trfase/lysoPLipase"/>
</dbReference>
<dbReference type="InParanoid" id="A0A1X7UGL2"/>
<dbReference type="Gene3D" id="3.40.1090.10">
    <property type="entry name" value="Cytosolic phospholipase A2 catalytic domain"/>
    <property type="match status" value="1"/>
</dbReference>
<feature type="active site" description="Nucleophile" evidence="8">
    <location>
        <position position="261"/>
    </location>
</feature>
<dbReference type="InterPro" id="IPR002110">
    <property type="entry name" value="Ankyrin_rpt"/>
</dbReference>
<keyword evidence="4 7" id="KW-0040">ANK repeat</keyword>
<dbReference type="GO" id="GO:0052816">
    <property type="term" value="F:long-chain fatty acyl-CoA hydrolase activity"/>
    <property type="evidence" value="ECO:0007669"/>
    <property type="project" value="TreeGrafter"/>
</dbReference>
<dbReference type="PANTHER" id="PTHR24139">
    <property type="entry name" value="CALCIUM-INDEPENDENT PHOSPHOLIPASE A2"/>
    <property type="match status" value="1"/>
</dbReference>
<dbReference type="InterPro" id="IPR002641">
    <property type="entry name" value="PNPLA_dom"/>
</dbReference>
<evidence type="ECO:0000256" key="4">
    <source>
        <dbReference type="ARBA" id="ARBA00023043"/>
    </source>
</evidence>
<keyword evidence="8" id="KW-0442">Lipid degradation</keyword>
<keyword evidence="3 8" id="KW-0378">Hydrolase</keyword>
<keyword evidence="5 8" id="KW-0443">Lipid metabolism</keyword>
<dbReference type="SUPFAM" id="SSF48403">
    <property type="entry name" value="Ankyrin repeat"/>
    <property type="match status" value="1"/>
</dbReference>
<accession>A0A1X7UGL2</accession>
<feature type="active site" description="Proton acceptor" evidence="8">
    <location>
        <position position="385"/>
    </location>
</feature>
<organism evidence="10">
    <name type="scientific">Amphimedon queenslandica</name>
    <name type="common">Sponge</name>
    <dbReference type="NCBI Taxonomy" id="400682"/>
    <lineage>
        <taxon>Eukaryota</taxon>
        <taxon>Metazoa</taxon>
        <taxon>Porifera</taxon>
        <taxon>Demospongiae</taxon>
        <taxon>Heteroscleromorpha</taxon>
        <taxon>Haplosclerida</taxon>
        <taxon>Niphatidae</taxon>
        <taxon>Amphimedon</taxon>
    </lineage>
</organism>
<dbReference type="PROSITE" id="PS50088">
    <property type="entry name" value="ANK_REPEAT"/>
    <property type="match status" value="1"/>
</dbReference>
<protein>
    <recommendedName>
        <fullName evidence="1">phospholipase A2</fullName>
        <ecNumber evidence="1">3.1.1.4</ecNumber>
    </recommendedName>
</protein>
<dbReference type="PROSITE" id="PS50297">
    <property type="entry name" value="ANK_REP_REGION"/>
    <property type="match status" value="1"/>
</dbReference>
<dbReference type="Gene3D" id="1.25.40.20">
    <property type="entry name" value="Ankyrin repeat-containing domain"/>
    <property type="match status" value="1"/>
</dbReference>